<protein>
    <submittedName>
        <fullName evidence="3">(pine wood nematode) hypothetical protein</fullName>
    </submittedName>
</protein>
<feature type="region of interest" description="Disordered" evidence="1">
    <location>
        <begin position="1"/>
        <end position="32"/>
    </location>
</feature>
<evidence type="ECO:0000256" key="2">
    <source>
        <dbReference type="SAM" id="Phobius"/>
    </source>
</evidence>
<sequence>MQRKKLPKSSSSNVSSNNSSLVNEKRLTSERSSARRFIFTVTIVFLLLGLTLIGLGGAIHYRVISFQSSPS</sequence>
<evidence type="ECO:0000256" key="1">
    <source>
        <dbReference type="SAM" id="MobiDB-lite"/>
    </source>
</evidence>
<reference evidence="3" key="1">
    <citation type="submission" date="2020-09" db="EMBL/GenBank/DDBJ databases">
        <authorList>
            <person name="Kikuchi T."/>
        </authorList>
    </citation>
    <scope>NUCLEOTIDE SEQUENCE</scope>
    <source>
        <strain evidence="3">Ka4C1</strain>
    </source>
</reference>
<dbReference type="Proteomes" id="UP000582659">
    <property type="component" value="Unassembled WGS sequence"/>
</dbReference>
<keyword evidence="4" id="KW-1185">Reference proteome</keyword>
<name>A0A7I8WR13_BURXY</name>
<dbReference type="AlphaFoldDB" id="A0A7I8WR13"/>
<gene>
    <name evidence="3" type="ORF">BXYJ_LOCUS4133</name>
</gene>
<dbReference type="SMR" id="A0A7I8WR13"/>
<organism evidence="3 4">
    <name type="scientific">Bursaphelenchus xylophilus</name>
    <name type="common">Pinewood nematode worm</name>
    <name type="synonym">Aphelenchoides xylophilus</name>
    <dbReference type="NCBI Taxonomy" id="6326"/>
    <lineage>
        <taxon>Eukaryota</taxon>
        <taxon>Metazoa</taxon>
        <taxon>Ecdysozoa</taxon>
        <taxon>Nematoda</taxon>
        <taxon>Chromadorea</taxon>
        <taxon>Rhabditida</taxon>
        <taxon>Tylenchina</taxon>
        <taxon>Tylenchomorpha</taxon>
        <taxon>Aphelenchoidea</taxon>
        <taxon>Aphelenchoididae</taxon>
        <taxon>Bursaphelenchus</taxon>
    </lineage>
</organism>
<evidence type="ECO:0000313" key="4">
    <source>
        <dbReference type="Proteomes" id="UP000659654"/>
    </source>
</evidence>
<feature type="compositionally biased region" description="Low complexity" evidence="1">
    <location>
        <begin position="9"/>
        <end position="22"/>
    </location>
</feature>
<proteinExistence type="predicted"/>
<dbReference type="Proteomes" id="UP000659654">
    <property type="component" value="Unassembled WGS sequence"/>
</dbReference>
<feature type="compositionally biased region" description="Basic and acidic residues" evidence="1">
    <location>
        <begin position="23"/>
        <end position="32"/>
    </location>
</feature>
<keyword evidence="2" id="KW-0472">Membrane</keyword>
<comment type="caution">
    <text evidence="3">The sequence shown here is derived from an EMBL/GenBank/DDBJ whole genome shotgun (WGS) entry which is preliminary data.</text>
</comment>
<keyword evidence="2" id="KW-0812">Transmembrane</keyword>
<keyword evidence="2" id="KW-1133">Transmembrane helix</keyword>
<dbReference type="EMBL" id="CAJFDI010000002">
    <property type="protein sequence ID" value="CAD5215645.1"/>
    <property type="molecule type" value="Genomic_DNA"/>
</dbReference>
<feature type="transmembrane region" description="Helical" evidence="2">
    <location>
        <begin position="37"/>
        <end position="61"/>
    </location>
</feature>
<accession>A0A7I8WR13</accession>
<dbReference type="EMBL" id="CAJFCV020000002">
    <property type="protein sequence ID" value="CAG9097616.1"/>
    <property type="molecule type" value="Genomic_DNA"/>
</dbReference>
<evidence type="ECO:0000313" key="3">
    <source>
        <dbReference type="EMBL" id="CAD5215645.1"/>
    </source>
</evidence>